<gene>
    <name evidence="1" type="ORF">J2793_003269</name>
</gene>
<sequence>MHKAALPIFRTFTQGAFLSANGSANPKWHRVTIRADYSLSKRTNVYAEGVYQHASRAYGPARSRLNRFDVLLAGRIHEAAEFLHQFYMRPHKMVVPSQPQKRINHTS</sequence>
<dbReference type="AlphaFoldDB" id="A0AB73ICV7"/>
<protein>
    <submittedName>
        <fullName evidence="1">Uncharacterized protein</fullName>
    </submittedName>
</protein>
<reference evidence="1" key="1">
    <citation type="submission" date="2023-07" db="EMBL/GenBank/DDBJ databases">
        <title>Sorghum-associated microbial communities from plants grown in Nebraska, USA.</title>
        <authorList>
            <person name="Schachtman D."/>
        </authorList>
    </citation>
    <scope>NUCLEOTIDE SEQUENCE</scope>
    <source>
        <strain evidence="1">DS1061</strain>
    </source>
</reference>
<accession>A0AB73ICV7</accession>
<dbReference type="InterPro" id="IPR023614">
    <property type="entry name" value="Porin_dom_sf"/>
</dbReference>
<evidence type="ECO:0000313" key="2">
    <source>
        <dbReference type="Proteomes" id="UP001229486"/>
    </source>
</evidence>
<organism evidence="1 2">
    <name type="scientific">Paraburkholderia caledonica</name>
    <dbReference type="NCBI Taxonomy" id="134536"/>
    <lineage>
        <taxon>Bacteria</taxon>
        <taxon>Pseudomonadati</taxon>
        <taxon>Pseudomonadota</taxon>
        <taxon>Betaproteobacteria</taxon>
        <taxon>Burkholderiales</taxon>
        <taxon>Burkholderiaceae</taxon>
        <taxon>Paraburkholderia</taxon>
    </lineage>
</organism>
<dbReference type="Gene3D" id="2.40.160.10">
    <property type="entry name" value="Porin"/>
    <property type="match status" value="1"/>
</dbReference>
<comment type="caution">
    <text evidence="1">The sequence shown here is derived from an EMBL/GenBank/DDBJ whole genome shotgun (WGS) entry which is preliminary data.</text>
</comment>
<dbReference type="SUPFAM" id="SSF56935">
    <property type="entry name" value="Porins"/>
    <property type="match status" value="1"/>
</dbReference>
<name>A0AB73ICV7_9BURK</name>
<dbReference type="EMBL" id="JAURTK010000003">
    <property type="protein sequence ID" value="MDP9647823.1"/>
    <property type="molecule type" value="Genomic_DNA"/>
</dbReference>
<evidence type="ECO:0000313" key="1">
    <source>
        <dbReference type="EMBL" id="MDP9647823.1"/>
    </source>
</evidence>
<dbReference type="Proteomes" id="UP001229486">
    <property type="component" value="Unassembled WGS sequence"/>
</dbReference>
<proteinExistence type="predicted"/>